<dbReference type="AlphaFoldDB" id="X1AZN4"/>
<dbReference type="Pfam" id="PF00753">
    <property type="entry name" value="Lactamase_B"/>
    <property type="match status" value="1"/>
</dbReference>
<feature type="non-terminal residue" evidence="2">
    <location>
        <position position="1"/>
    </location>
</feature>
<protein>
    <recommendedName>
        <fullName evidence="1">Metallo-beta-lactamase domain-containing protein</fullName>
    </recommendedName>
</protein>
<gene>
    <name evidence="2" type="ORF">S01H4_27539</name>
</gene>
<dbReference type="EMBL" id="BART01013479">
    <property type="protein sequence ID" value="GAG77543.1"/>
    <property type="molecule type" value="Genomic_DNA"/>
</dbReference>
<dbReference type="InterPro" id="IPR001279">
    <property type="entry name" value="Metallo-B-lactamas"/>
</dbReference>
<reference evidence="2" key="1">
    <citation type="journal article" date="2014" name="Front. Microbiol.">
        <title>High frequency of phylogenetically diverse reductive dehalogenase-homologous genes in deep subseafloor sedimentary metagenomes.</title>
        <authorList>
            <person name="Kawai M."/>
            <person name="Futagami T."/>
            <person name="Toyoda A."/>
            <person name="Takaki Y."/>
            <person name="Nishi S."/>
            <person name="Hori S."/>
            <person name="Arai W."/>
            <person name="Tsubouchi T."/>
            <person name="Morono Y."/>
            <person name="Uchiyama I."/>
            <person name="Ito T."/>
            <person name="Fujiyama A."/>
            <person name="Inagaki F."/>
            <person name="Takami H."/>
        </authorList>
    </citation>
    <scope>NUCLEOTIDE SEQUENCE</scope>
    <source>
        <strain evidence="2">Expedition CK06-06</strain>
    </source>
</reference>
<organism evidence="2">
    <name type="scientific">marine sediment metagenome</name>
    <dbReference type="NCBI Taxonomy" id="412755"/>
    <lineage>
        <taxon>unclassified sequences</taxon>
        <taxon>metagenomes</taxon>
        <taxon>ecological metagenomes</taxon>
    </lineage>
</organism>
<name>X1AZN4_9ZZZZ</name>
<dbReference type="PANTHER" id="PTHR42951">
    <property type="entry name" value="METALLO-BETA-LACTAMASE DOMAIN-CONTAINING"/>
    <property type="match status" value="1"/>
</dbReference>
<evidence type="ECO:0000313" key="2">
    <source>
        <dbReference type="EMBL" id="GAG77543.1"/>
    </source>
</evidence>
<dbReference type="SUPFAM" id="SSF56281">
    <property type="entry name" value="Metallo-hydrolase/oxidoreductase"/>
    <property type="match status" value="1"/>
</dbReference>
<sequence>NNVGFNIEDIDICIITHNHLDHIGLIQEFKQRNPELKIVMHNITNKLLEWETNKSNKEEIEKKAIKISLEMKKYGLSEEERLRIVQFFTYWPSLRRHQAPNKIVHDGDKLLNDLEIIWTPGHSFGHICVFNSKKKYLFSGDHILSRITPHIGNFVIPDFLADEYLDYNFKNVLDQYLQSLDRIDMLKPKIFNFDNKIYHSFLVYQFFQGLQGRKDALTLHLKP</sequence>
<accession>X1AZN4</accession>
<dbReference type="SMART" id="SM00849">
    <property type="entry name" value="Lactamase_B"/>
    <property type="match status" value="1"/>
</dbReference>
<feature type="domain" description="Metallo-beta-lactamase" evidence="1">
    <location>
        <begin position="1"/>
        <end position="190"/>
    </location>
</feature>
<dbReference type="Gene3D" id="3.60.15.10">
    <property type="entry name" value="Ribonuclease Z/Hydroxyacylglutathione hydrolase-like"/>
    <property type="match status" value="1"/>
</dbReference>
<dbReference type="PANTHER" id="PTHR42951:SF17">
    <property type="entry name" value="METALLO-BETA-LACTAMASE DOMAIN-CONTAINING PROTEIN"/>
    <property type="match status" value="1"/>
</dbReference>
<evidence type="ECO:0000259" key="1">
    <source>
        <dbReference type="SMART" id="SM00849"/>
    </source>
</evidence>
<proteinExistence type="predicted"/>
<comment type="caution">
    <text evidence="2">The sequence shown here is derived from an EMBL/GenBank/DDBJ whole genome shotgun (WGS) entry which is preliminary data.</text>
</comment>
<dbReference type="InterPro" id="IPR050855">
    <property type="entry name" value="NDM-1-like"/>
</dbReference>
<dbReference type="InterPro" id="IPR036866">
    <property type="entry name" value="RibonucZ/Hydroxyglut_hydro"/>
</dbReference>